<dbReference type="EMBL" id="BSTK01000005">
    <property type="protein sequence ID" value="GLY86157.1"/>
    <property type="molecule type" value="Genomic_DNA"/>
</dbReference>
<evidence type="ECO:0000259" key="1">
    <source>
        <dbReference type="Pfam" id="PF09861"/>
    </source>
</evidence>
<proteinExistence type="predicted"/>
<accession>A0A9W6S5M7</accession>
<feature type="domain" description="LarA-like N-terminal" evidence="1">
    <location>
        <begin position="7"/>
        <end position="209"/>
    </location>
</feature>
<reference evidence="3" key="1">
    <citation type="submission" date="2023-03" db="EMBL/GenBank/DDBJ databases">
        <title>Actinoallomurus iriomotensis NBRC 103684.</title>
        <authorList>
            <person name="Ichikawa N."/>
            <person name="Sato H."/>
            <person name="Tonouchi N."/>
        </authorList>
    </citation>
    <scope>NUCLEOTIDE SEQUENCE</scope>
    <source>
        <strain evidence="3">NBRC 103684</strain>
    </source>
</reference>
<dbReference type="RefSeq" id="WP_285573767.1">
    <property type="nucleotide sequence ID" value="NZ_BSTK01000005.1"/>
</dbReference>
<dbReference type="InterPro" id="IPR048068">
    <property type="entry name" value="LarA-like"/>
</dbReference>
<dbReference type="PANTHER" id="PTHR33171:SF17">
    <property type="entry name" value="LARA-LIKE N-TERMINAL DOMAIN-CONTAINING PROTEIN"/>
    <property type="match status" value="1"/>
</dbReference>
<gene>
    <name evidence="3" type="ORF">Airi02_040860</name>
</gene>
<evidence type="ECO:0000313" key="3">
    <source>
        <dbReference type="EMBL" id="GLY86157.1"/>
    </source>
</evidence>
<name>A0A9W6S5M7_9ACTN</name>
<dbReference type="AlphaFoldDB" id="A0A9W6S5M7"/>
<dbReference type="Gene3D" id="3.40.50.11440">
    <property type="match status" value="1"/>
</dbReference>
<dbReference type="InterPro" id="IPR043166">
    <property type="entry name" value="LarA-like_C"/>
</dbReference>
<protein>
    <recommendedName>
        <fullName evidence="5">Nickel-dependent lactate racemase</fullName>
    </recommendedName>
</protein>
<evidence type="ECO:0000313" key="4">
    <source>
        <dbReference type="Proteomes" id="UP001165074"/>
    </source>
</evidence>
<dbReference type="Gene3D" id="3.90.226.30">
    <property type="match status" value="1"/>
</dbReference>
<dbReference type="InterPro" id="IPR048520">
    <property type="entry name" value="LarA_C"/>
</dbReference>
<dbReference type="Pfam" id="PF09861">
    <property type="entry name" value="Lar_N"/>
    <property type="match status" value="1"/>
</dbReference>
<dbReference type="InterPro" id="IPR029063">
    <property type="entry name" value="SAM-dependent_MTases_sf"/>
</dbReference>
<dbReference type="SUPFAM" id="SSF53335">
    <property type="entry name" value="S-adenosyl-L-methionine-dependent methyltransferases"/>
    <property type="match status" value="1"/>
</dbReference>
<dbReference type="Proteomes" id="UP001165074">
    <property type="component" value="Unassembled WGS sequence"/>
</dbReference>
<dbReference type="InterPro" id="IPR047926">
    <property type="entry name" value="Ni_dep_LarA"/>
</dbReference>
<dbReference type="PANTHER" id="PTHR33171">
    <property type="entry name" value="LAR_N DOMAIN-CONTAINING PROTEIN"/>
    <property type="match status" value="1"/>
</dbReference>
<dbReference type="NCBIfam" id="NF033504">
    <property type="entry name" value="Ni_dep_LarA"/>
    <property type="match status" value="1"/>
</dbReference>
<evidence type="ECO:0008006" key="5">
    <source>
        <dbReference type="Google" id="ProtNLM"/>
    </source>
</evidence>
<sequence length="424" mass="45413">MRVRLAYGETGLDIDVDPRTATVVEPVHHEAAHDQTGVLTAALRSPVAGPPLRERVRPGQSVAISVCDGTRPQPRHLMVPAVLAELDGIVDPDDVVILVATGTHRGNSESELRQMLGDEVVDHVRIVNHDARDRGQLSWMGTFGDEVPVWLNREWAQADVRITTGFVEPHFFAGFSGGPKLVAPGLAALETVLVLHDAARIGSPRATWGVTHGNPVHDDVRAIAEATGVTFALDVVLNRDKEIVAAFGGDLPAMHAAATAFAKRTAMRPVPAPFDVVVTTNSGFPLDQNLYQAVKGMSAAYQVVRPGGTIVCAAECRDGFPDHGSYREVLASARSPRHLLDGIAARSARETVPDQWQVQIQARIQCDTQVVMHTSHLSDDDLASAHLRQTGDVSETVARALAAAGPDARLCVLPEGPQTIPYLA</sequence>
<dbReference type="Pfam" id="PF21113">
    <property type="entry name" value="LarA_C"/>
    <property type="match status" value="1"/>
</dbReference>
<feature type="domain" description="Lactate racemase C-terminal" evidence="2">
    <location>
        <begin position="273"/>
        <end position="416"/>
    </location>
</feature>
<comment type="caution">
    <text evidence="3">The sequence shown here is derived from an EMBL/GenBank/DDBJ whole genome shotgun (WGS) entry which is preliminary data.</text>
</comment>
<evidence type="ECO:0000259" key="2">
    <source>
        <dbReference type="Pfam" id="PF21113"/>
    </source>
</evidence>
<organism evidence="3 4">
    <name type="scientific">Actinoallomurus iriomotensis</name>
    <dbReference type="NCBI Taxonomy" id="478107"/>
    <lineage>
        <taxon>Bacteria</taxon>
        <taxon>Bacillati</taxon>
        <taxon>Actinomycetota</taxon>
        <taxon>Actinomycetes</taxon>
        <taxon>Streptosporangiales</taxon>
        <taxon>Thermomonosporaceae</taxon>
        <taxon>Actinoallomurus</taxon>
    </lineage>
</organism>
<keyword evidence="4" id="KW-1185">Reference proteome</keyword>
<dbReference type="InterPro" id="IPR018657">
    <property type="entry name" value="LarA-like_N"/>
</dbReference>
<dbReference type="GO" id="GO:0050043">
    <property type="term" value="F:lactate racemase activity"/>
    <property type="evidence" value="ECO:0007669"/>
    <property type="project" value="InterPro"/>
</dbReference>